<accession>A0A7Y9XE30</accession>
<dbReference type="AlphaFoldDB" id="A0A7Y9XE30"/>
<dbReference type="RefSeq" id="WP_179810653.1">
    <property type="nucleotide sequence ID" value="NZ_JACCHL010000001.1"/>
</dbReference>
<dbReference type="EMBL" id="JACCHL010000001">
    <property type="protein sequence ID" value="NYH53924.1"/>
    <property type="molecule type" value="Genomic_DNA"/>
</dbReference>
<organism evidence="2 3">
    <name type="scientific">Nocardiopsis sinuspersici</name>
    <dbReference type="NCBI Taxonomy" id="501010"/>
    <lineage>
        <taxon>Bacteria</taxon>
        <taxon>Bacillati</taxon>
        <taxon>Actinomycetota</taxon>
        <taxon>Actinomycetes</taxon>
        <taxon>Streptosporangiales</taxon>
        <taxon>Nocardiopsidaceae</taxon>
        <taxon>Nocardiopsis</taxon>
    </lineage>
</organism>
<comment type="caution">
    <text evidence="2">The sequence shown here is derived from an EMBL/GenBank/DDBJ whole genome shotgun (WGS) entry which is preliminary data.</text>
</comment>
<protein>
    <submittedName>
        <fullName evidence="2">Uncharacterized protein</fullName>
    </submittedName>
</protein>
<name>A0A7Y9XE30_9ACTN</name>
<keyword evidence="1" id="KW-0472">Membrane</keyword>
<keyword evidence="1" id="KW-0812">Transmembrane</keyword>
<evidence type="ECO:0000313" key="2">
    <source>
        <dbReference type="EMBL" id="NYH53924.1"/>
    </source>
</evidence>
<gene>
    <name evidence="2" type="ORF">HNR06_003513</name>
</gene>
<feature type="transmembrane region" description="Helical" evidence="1">
    <location>
        <begin position="6"/>
        <end position="27"/>
    </location>
</feature>
<feature type="transmembrane region" description="Helical" evidence="1">
    <location>
        <begin position="39"/>
        <end position="62"/>
    </location>
</feature>
<sequence>MALRVGGLLGVGSGLALRVGGVAAVLRRSGRVALRRGRLLGVVLLLPALLVGVAVLCARSLLVGASVRRVGVVARLAGARLRGGVPVLSLDLRRRGSGGPLSGRLVGLLGRGLLPAPRGRPRRLLVRLSSLGCSTLGLLGVVPLERGRRLRALGRLALGLLWPLNLRPLRPLRLLSLLRLLRLLALRPSRSGCAAAVR</sequence>
<proteinExistence type="predicted"/>
<evidence type="ECO:0000313" key="3">
    <source>
        <dbReference type="Proteomes" id="UP000584931"/>
    </source>
</evidence>
<evidence type="ECO:0000256" key="1">
    <source>
        <dbReference type="SAM" id="Phobius"/>
    </source>
</evidence>
<keyword evidence="1" id="KW-1133">Transmembrane helix</keyword>
<reference evidence="2 3" key="1">
    <citation type="submission" date="2020-07" db="EMBL/GenBank/DDBJ databases">
        <title>Sequencing the genomes of 1000 actinobacteria strains.</title>
        <authorList>
            <person name="Klenk H.-P."/>
        </authorList>
    </citation>
    <scope>NUCLEOTIDE SEQUENCE [LARGE SCALE GENOMIC DNA]</scope>
    <source>
        <strain evidence="2 3">DSM 45278</strain>
    </source>
</reference>
<dbReference type="Proteomes" id="UP000584931">
    <property type="component" value="Unassembled WGS sequence"/>
</dbReference>